<keyword evidence="3" id="KW-1185">Reference proteome</keyword>
<dbReference type="OrthoDB" id="10647233at2759"/>
<accession>A0A835F230</accession>
<proteinExistence type="predicted"/>
<dbReference type="AlphaFoldDB" id="A0A835F230"/>
<sequence>MEVGGGSRRPRQEVGEAGESSSNRRKRSRYSPLQALGDDSEPEPVSEAENDGSNGEEEEDEEDDEEEEEEEEEEEQSECETDGYDSDDAVEDQQNEQQGGRGVQDRPPQQREVMQVDSNNDDNRPINCSHTIVHQGSTAPAPVPPPLSSSSCSENLVVKDVTVNSSALDCGICFLPLKPTIFQTGLHCGRSRSALGE</sequence>
<evidence type="ECO:0000256" key="1">
    <source>
        <dbReference type="SAM" id="MobiDB-lite"/>
    </source>
</evidence>
<organism evidence="2 3">
    <name type="scientific">Digitaria exilis</name>
    <dbReference type="NCBI Taxonomy" id="1010633"/>
    <lineage>
        <taxon>Eukaryota</taxon>
        <taxon>Viridiplantae</taxon>
        <taxon>Streptophyta</taxon>
        <taxon>Embryophyta</taxon>
        <taxon>Tracheophyta</taxon>
        <taxon>Spermatophyta</taxon>
        <taxon>Magnoliopsida</taxon>
        <taxon>Liliopsida</taxon>
        <taxon>Poales</taxon>
        <taxon>Poaceae</taxon>
        <taxon>PACMAD clade</taxon>
        <taxon>Panicoideae</taxon>
        <taxon>Panicodae</taxon>
        <taxon>Paniceae</taxon>
        <taxon>Anthephorinae</taxon>
        <taxon>Digitaria</taxon>
    </lineage>
</organism>
<name>A0A835F230_9POAL</name>
<feature type="compositionally biased region" description="Polar residues" evidence="1">
    <location>
        <begin position="126"/>
        <end position="138"/>
    </location>
</feature>
<protein>
    <submittedName>
        <fullName evidence="2">Uncharacterized protein</fullName>
    </submittedName>
</protein>
<dbReference type="Proteomes" id="UP000636709">
    <property type="component" value="Unassembled WGS sequence"/>
</dbReference>
<reference evidence="2" key="1">
    <citation type="submission" date="2020-07" db="EMBL/GenBank/DDBJ databases">
        <title>Genome sequence and genetic diversity analysis of an under-domesticated orphan crop, white fonio (Digitaria exilis).</title>
        <authorList>
            <person name="Bennetzen J.L."/>
            <person name="Chen S."/>
            <person name="Ma X."/>
            <person name="Wang X."/>
            <person name="Yssel A.E.J."/>
            <person name="Chaluvadi S.R."/>
            <person name="Johnson M."/>
            <person name="Gangashetty P."/>
            <person name="Hamidou F."/>
            <person name="Sanogo M.D."/>
            <person name="Zwaenepoel A."/>
            <person name="Wallace J."/>
            <person name="Van De Peer Y."/>
            <person name="Van Deynze A."/>
        </authorList>
    </citation>
    <scope>NUCLEOTIDE SEQUENCE</scope>
    <source>
        <tissue evidence="2">Leaves</tissue>
    </source>
</reference>
<comment type="caution">
    <text evidence="2">The sequence shown here is derived from an EMBL/GenBank/DDBJ whole genome shotgun (WGS) entry which is preliminary data.</text>
</comment>
<feature type="compositionally biased region" description="Acidic residues" evidence="1">
    <location>
        <begin position="38"/>
        <end position="94"/>
    </location>
</feature>
<evidence type="ECO:0000313" key="2">
    <source>
        <dbReference type="EMBL" id="KAF8725920.1"/>
    </source>
</evidence>
<dbReference type="EMBL" id="JACEFO010001653">
    <property type="protein sequence ID" value="KAF8725920.1"/>
    <property type="molecule type" value="Genomic_DNA"/>
</dbReference>
<feature type="region of interest" description="Disordered" evidence="1">
    <location>
        <begin position="1"/>
        <end position="146"/>
    </location>
</feature>
<evidence type="ECO:0000313" key="3">
    <source>
        <dbReference type="Proteomes" id="UP000636709"/>
    </source>
</evidence>
<gene>
    <name evidence="2" type="ORF">HU200_020488</name>
</gene>